<dbReference type="Gene3D" id="1.25.40.390">
    <property type="match status" value="1"/>
</dbReference>
<name>A0A316EBD3_9FLAO</name>
<feature type="domain" description="RagB/SusD" evidence="6">
    <location>
        <begin position="326"/>
        <end position="479"/>
    </location>
</feature>
<comment type="caution">
    <text evidence="8">The sequence shown here is derived from an EMBL/GenBank/DDBJ whole genome shotgun (WGS) entry which is preliminary data.</text>
</comment>
<dbReference type="AlphaFoldDB" id="A0A316EBD3"/>
<keyword evidence="4" id="KW-0472">Membrane</keyword>
<evidence type="ECO:0000313" key="8">
    <source>
        <dbReference type="EMBL" id="PWK26083.1"/>
    </source>
</evidence>
<dbReference type="InterPro" id="IPR011990">
    <property type="entry name" value="TPR-like_helical_dom_sf"/>
</dbReference>
<evidence type="ECO:0000256" key="1">
    <source>
        <dbReference type="ARBA" id="ARBA00004442"/>
    </source>
</evidence>
<evidence type="ECO:0000256" key="3">
    <source>
        <dbReference type="ARBA" id="ARBA00022729"/>
    </source>
</evidence>
<evidence type="ECO:0000256" key="2">
    <source>
        <dbReference type="ARBA" id="ARBA00006275"/>
    </source>
</evidence>
<feature type="domain" description="SusD-like N-terminal" evidence="7">
    <location>
        <begin position="71"/>
        <end position="229"/>
    </location>
</feature>
<organism evidence="8 9">
    <name type="scientific">Maribacter polysiphoniae</name>
    <dbReference type="NCBI Taxonomy" id="429344"/>
    <lineage>
        <taxon>Bacteria</taxon>
        <taxon>Pseudomonadati</taxon>
        <taxon>Bacteroidota</taxon>
        <taxon>Flavobacteriia</taxon>
        <taxon>Flavobacteriales</taxon>
        <taxon>Flavobacteriaceae</taxon>
        <taxon>Maribacter</taxon>
    </lineage>
</organism>
<accession>A0A316EBD3</accession>
<dbReference type="Proteomes" id="UP000245667">
    <property type="component" value="Unassembled WGS sequence"/>
</dbReference>
<dbReference type="GO" id="GO:0009279">
    <property type="term" value="C:cell outer membrane"/>
    <property type="evidence" value="ECO:0007669"/>
    <property type="project" value="UniProtKB-SubCell"/>
</dbReference>
<sequence length="479" mass="52844">MNNTNIMKQIKIIVLLLLGVVVSSCESDYLEPVPSSGTTADSYFSDADEVYTAVINMYDGIQGTNSTDTDDNHSVMYEFYLTEMRSDNTRTKSSEGESAQFESYNVEATNGIVKDYYSSFYNIIYRANVVLDNLDAIDEASVSAAYEGEAKFVRAYAYFNLVRLYGDIPLVDRVISPLETDIQFARVASATVYELIVSDLLTAIETLDNSYRTRASRAAAQGLLAKVYLTLGKYPEARSLCEDVIGSGYELEDNFKDVFYNETNSEVIFSVGYVSDLDSDSQNFSAEWLNAVGRTSGVNYVTDEAVAALDLLGGNRTAYSYRPDPSQAGQYQVVKYLPNGDADLGIDPVSSDPTLAGNDWIVLRLADVLLMHVEAIMAGAQETNDPDALASFQKVRNRAGLTDVVGLITKQDLLDERRVELAFENQRLFDLMRFGQAESVLSAFSTANNYGYSSSDLLLPLPQNEINLSNGMLTQNPGY</sequence>
<keyword evidence="3" id="KW-0732">Signal</keyword>
<keyword evidence="5" id="KW-0998">Cell outer membrane</keyword>
<evidence type="ECO:0000313" key="9">
    <source>
        <dbReference type="Proteomes" id="UP000245667"/>
    </source>
</evidence>
<dbReference type="Pfam" id="PF07980">
    <property type="entry name" value="SusD_RagB"/>
    <property type="match status" value="1"/>
</dbReference>
<gene>
    <name evidence="8" type="ORF">LX92_00827</name>
</gene>
<evidence type="ECO:0000256" key="5">
    <source>
        <dbReference type="ARBA" id="ARBA00023237"/>
    </source>
</evidence>
<proteinExistence type="inferred from homology"/>
<dbReference type="EMBL" id="QGGQ01000001">
    <property type="protein sequence ID" value="PWK26083.1"/>
    <property type="molecule type" value="Genomic_DNA"/>
</dbReference>
<dbReference type="CDD" id="cd08977">
    <property type="entry name" value="SusD"/>
    <property type="match status" value="1"/>
</dbReference>
<comment type="similarity">
    <text evidence="2">Belongs to the SusD family.</text>
</comment>
<evidence type="ECO:0000259" key="7">
    <source>
        <dbReference type="Pfam" id="PF14322"/>
    </source>
</evidence>
<dbReference type="InterPro" id="IPR012944">
    <property type="entry name" value="SusD_RagB_dom"/>
</dbReference>
<reference evidence="8 9" key="1">
    <citation type="submission" date="2018-05" db="EMBL/GenBank/DDBJ databases">
        <title>Genomic Encyclopedia of Archaeal and Bacterial Type Strains, Phase II (KMG-II): from individual species to whole genera.</title>
        <authorList>
            <person name="Goeker M."/>
        </authorList>
    </citation>
    <scope>NUCLEOTIDE SEQUENCE [LARGE SCALE GENOMIC DNA]</scope>
    <source>
        <strain evidence="8 9">DSM 23514</strain>
    </source>
</reference>
<evidence type="ECO:0000256" key="4">
    <source>
        <dbReference type="ARBA" id="ARBA00023136"/>
    </source>
</evidence>
<dbReference type="InterPro" id="IPR033985">
    <property type="entry name" value="SusD-like_N"/>
</dbReference>
<evidence type="ECO:0000259" key="6">
    <source>
        <dbReference type="Pfam" id="PF07980"/>
    </source>
</evidence>
<comment type="subcellular location">
    <subcellularLocation>
        <location evidence="1">Cell outer membrane</location>
    </subcellularLocation>
</comment>
<dbReference type="SUPFAM" id="SSF48452">
    <property type="entry name" value="TPR-like"/>
    <property type="match status" value="1"/>
</dbReference>
<protein>
    <submittedName>
        <fullName evidence="8">Putative outer membrane starch-binding protein</fullName>
    </submittedName>
</protein>
<dbReference type="Pfam" id="PF14322">
    <property type="entry name" value="SusD-like_3"/>
    <property type="match status" value="1"/>
</dbReference>